<dbReference type="GO" id="GO:0046166">
    <property type="term" value="P:glyceraldehyde-3-phosphate biosynthetic process"/>
    <property type="evidence" value="ECO:0007669"/>
    <property type="project" value="TreeGrafter"/>
</dbReference>
<protein>
    <recommendedName>
        <fullName evidence="3">Triosephosphate isomerase</fullName>
        <ecNumber evidence="3">5.3.1.1</ecNumber>
    </recommendedName>
</protein>
<dbReference type="CDD" id="cd00311">
    <property type="entry name" value="TIM"/>
    <property type="match status" value="1"/>
</dbReference>
<comment type="catalytic activity">
    <reaction evidence="3">
        <text>D-glyceraldehyde 3-phosphate = dihydroxyacetone phosphate</text>
        <dbReference type="Rhea" id="RHEA:18585"/>
        <dbReference type="ChEBI" id="CHEBI:57642"/>
        <dbReference type="ChEBI" id="CHEBI:59776"/>
        <dbReference type="EC" id="5.3.1.1"/>
    </reaction>
</comment>
<dbReference type="PANTHER" id="PTHR21139:SF42">
    <property type="entry name" value="TRIOSEPHOSPHATE ISOMERASE"/>
    <property type="match status" value="1"/>
</dbReference>
<dbReference type="AlphaFoldDB" id="A0A1F5P626"/>
<dbReference type="InterPro" id="IPR035990">
    <property type="entry name" value="TIM_sf"/>
</dbReference>
<comment type="subunit">
    <text evidence="3">Homodimer.</text>
</comment>
<evidence type="ECO:0000256" key="3">
    <source>
        <dbReference type="RuleBase" id="RU363013"/>
    </source>
</evidence>
<dbReference type="UniPathway" id="UPA00138"/>
<comment type="subcellular location">
    <subcellularLocation>
        <location evidence="3">Cytoplasm</location>
    </subcellularLocation>
</comment>
<dbReference type="InterPro" id="IPR013785">
    <property type="entry name" value="Aldolase_TIM"/>
</dbReference>
<dbReference type="SUPFAM" id="SSF51351">
    <property type="entry name" value="Triosephosphate isomerase (TIM)"/>
    <property type="match status" value="1"/>
</dbReference>
<dbReference type="GO" id="GO:0019563">
    <property type="term" value="P:glycerol catabolic process"/>
    <property type="evidence" value="ECO:0007669"/>
    <property type="project" value="TreeGrafter"/>
</dbReference>
<comment type="caution">
    <text evidence="4">The sequence shown here is derived from an EMBL/GenBank/DDBJ whole genome shotgun (WGS) entry which is preliminary data.</text>
</comment>
<dbReference type="Pfam" id="PF00121">
    <property type="entry name" value="TIM"/>
    <property type="match status" value="1"/>
</dbReference>
<keyword evidence="3" id="KW-0324">Glycolysis</keyword>
<sequence>MHPDSADEAAQLAHSVEQGLLGVENLEIVLCPPFPYLNAVKEATDKIHLGAQDVSAFEPGAYTGQVSANQLKNLSVSHCIVGHSERRNFAHETEEDISKKIDRCLETGIIPVVCLGSGLKPDDSDATIKSVLRKQFQAYLHGKSFGALLLTYEPTWAISSSGSGRVPTGKHVKEMADFLKELISEEHISEYSILYGGSVNSRDVTNFPGVDGYLVGAASLNGEEFIALGRAISNFQFLNNY</sequence>
<evidence type="ECO:0000313" key="4">
    <source>
        <dbReference type="EMBL" id="OGE85090.1"/>
    </source>
</evidence>
<dbReference type="Proteomes" id="UP000176786">
    <property type="component" value="Unassembled WGS sequence"/>
</dbReference>
<accession>A0A1F5P626</accession>
<dbReference type="PANTHER" id="PTHR21139">
    <property type="entry name" value="TRIOSEPHOSPHATE ISOMERASE"/>
    <property type="match status" value="1"/>
</dbReference>
<evidence type="ECO:0000256" key="1">
    <source>
        <dbReference type="ARBA" id="ARBA00007422"/>
    </source>
</evidence>
<dbReference type="PROSITE" id="PS51440">
    <property type="entry name" value="TIM_2"/>
    <property type="match status" value="1"/>
</dbReference>
<dbReference type="GO" id="GO:0004807">
    <property type="term" value="F:triose-phosphate isomerase activity"/>
    <property type="evidence" value="ECO:0007669"/>
    <property type="project" value="UniProtKB-EC"/>
</dbReference>
<dbReference type="EC" id="5.3.1.1" evidence="3"/>
<dbReference type="GO" id="GO:0005829">
    <property type="term" value="C:cytosol"/>
    <property type="evidence" value="ECO:0007669"/>
    <property type="project" value="TreeGrafter"/>
</dbReference>
<name>A0A1F5P626_9BACT</name>
<dbReference type="GO" id="GO:0006094">
    <property type="term" value="P:gluconeogenesis"/>
    <property type="evidence" value="ECO:0007669"/>
    <property type="project" value="UniProtKB-UniPathway"/>
</dbReference>
<comment type="pathway">
    <text evidence="3">Carbohydrate biosynthesis; gluconeogenesis.</text>
</comment>
<dbReference type="UniPathway" id="UPA00109">
    <property type="reaction ID" value="UER00189"/>
</dbReference>
<comment type="pathway">
    <text evidence="3">Carbohydrate degradation; glycolysis; D-glyceraldehyde 3-phosphate from glycerone phosphate: step 1/1.</text>
</comment>
<dbReference type="InterPro" id="IPR000652">
    <property type="entry name" value="Triosephosphate_isomerase"/>
</dbReference>
<dbReference type="Gene3D" id="3.20.20.70">
    <property type="entry name" value="Aldolase class I"/>
    <property type="match status" value="1"/>
</dbReference>
<dbReference type="EMBL" id="MFES01000027">
    <property type="protein sequence ID" value="OGE85090.1"/>
    <property type="molecule type" value="Genomic_DNA"/>
</dbReference>
<keyword evidence="3" id="KW-0312">Gluconeogenesis</keyword>
<dbReference type="GO" id="GO:0006096">
    <property type="term" value="P:glycolytic process"/>
    <property type="evidence" value="ECO:0007669"/>
    <property type="project" value="UniProtKB-UniPathway"/>
</dbReference>
<keyword evidence="3" id="KW-0963">Cytoplasm</keyword>
<evidence type="ECO:0000256" key="2">
    <source>
        <dbReference type="ARBA" id="ARBA00023235"/>
    </source>
</evidence>
<gene>
    <name evidence="4" type="ORF">A3J48_02860</name>
</gene>
<comment type="similarity">
    <text evidence="1 3">Belongs to the triosephosphate isomerase family.</text>
</comment>
<reference evidence="4 5" key="1">
    <citation type="journal article" date="2016" name="Nat. Commun.">
        <title>Thousands of microbial genomes shed light on interconnected biogeochemical processes in an aquifer system.</title>
        <authorList>
            <person name="Anantharaman K."/>
            <person name="Brown C.T."/>
            <person name="Hug L.A."/>
            <person name="Sharon I."/>
            <person name="Castelle C.J."/>
            <person name="Probst A.J."/>
            <person name="Thomas B.C."/>
            <person name="Singh A."/>
            <person name="Wilkins M.J."/>
            <person name="Karaoz U."/>
            <person name="Brodie E.L."/>
            <person name="Williams K.H."/>
            <person name="Hubbard S.S."/>
            <person name="Banfield J.F."/>
        </authorList>
    </citation>
    <scope>NUCLEOTIDE SEQUENCE [LARGE SCALE GENOMIC DNA]</scope>
</reference>
<evidence type="ECO:0000313" key="5">
    <source>
        <dbReference type="Proteomes" id="UP000176786"/>
    </source>
</evidence>
<keyword evidence="2 3" id="KW-0413">Isomerase</keyword>
<dbReference type="STRING" id="1817832.A3J48_02860"/>
<proteinExistence type="inferred from homology"/>
<organism evidence="4 5">
    <name type="scientific">Candidatus Doudnabacteria bacterium RIFCSPHIGHO2_02_FULL_46_11</name>
    <dbReference type="NCBI Taxonomy" id="1817832"/>
    <lineage>
        <taxon>Bacteria</taxon>
        <taxon>Candidatus Doudnaibacteriota</taxon>
    </lineage>
</organism>